<feature type="compositionally biased region" description="Gly residues" evidence="1">
    <location>
        <begin position="478"/>
        <end position="491"/>
    </location>
</feature>
<dbReference type="SUPFAM" id="SSF54001">
    <property type="entry name" value="Cysteine proteinases"/>
    <property type="match status" value="1"/>
</dbReference>
<accession>A0A174JVT6</accession>
<organism evidence="4 5">
    <name type="scientific">Agathobacter rectalis</name>
    <dbReference type="NCBI Taxonomy" id="39491"/>
    <lineage>
        <taxon>Bacteria</taxon>
        <taxon>Bacillati</taxon>
        <taxon>Bacillota</taxon>
        <taxon>Clostridia</taxon>
        <taxon>Lachnospirales</taxon>
        <taxon>Lachnospiraceae</taxon>
        <taxon>Agathobacter</taxon>
    </lineage>
</organism>
<feature type="transmembrane region" description="Helical" evidence="2">
    <location>
        <begin position="228"/>
        <end position="248"/>
    </location>
</feature>
<reference evidence="4 5" key="1">
    <citation type="submission" date="2015-09" db="EMBL/GenBank/DDBJ databases">
        <authorList>
            <consortium name="Pathogen Informatics"/>
        </authorList>
    </citation>
    <scope>NUCLEOTIDE SEQUENCE [LARGE SCALE GENOMIC DNA]</scope>
    <source>
        <strain evidence="4 5">2789STDY5834884</strain>
    </source>
</reference>
<dbReference type="AlphaFoldDB" id="A0A174JVT6"/>
<dbReference type="Proteomes" id="UP000095602">
    <property type="component" value="Unassembled WGS sequence"/>
</dbReference>
<dbReference type="InterPro" id="IPR038765">
    <property type="entry name" value="Papain-like_cys_pep_sf"/>
</dbReference>
<feature type="transmembrane region" description="Helical" evidence="2">
    <location>
        <begin position="22"/>
        <end position="45"/>
    </location>
</feature>
<dbReference type="Pfam" id="PF01841">
    <property type="entry name" value="Transglut_core"/>
    <property type="match status" value="1"/>
</dbReference>
<dbReference type="InterPro" id="IPR052901">
    <property type="entry name" value="Bact_TGase-like"/>
</dbReference>
<dbReference type="Gene3D" id="3.10.620.30">
    <property type="match status" value="1"/>
</dbReference>
<dbReference type="InterPro" id="IPR002931">
    <property type="entry name" value="Transglutaminase-like"/>
</dbReference>
<proteinExistence type="predicted"/>
<sequence>MGDLELVGATLLTKPGNKGTHAIWPMMVMCFFSVMALFRIFLYAFSVSVNYPVLAAVGAALCVWFTFIFEYRALARYRFLVLLFSIILWCFGILLAQEAFKKGLLYTFNCIAGQMNRTYQSGITLISDAGTGATIFFGFMFFAVAWLMAEAVIKRQDGAMFLFVAFPVVICSLLSGGRISKGAYFVLLLCFLCTYAGSSVRVRRKLWGKGDEAVFDTNVKEARRAANMLAAFCAGLGAVVVLLAFFVVRPAVNAPLSVVSDVTAPVKSSGLQFLYRFLPQVSGGRLNLSLEGVGGGVSDGELGDVDGTAYDEVESLKVTVSEKPTEILYLKGYVGADYTPNRWSMGDADSLTDAALNWKTDGDSLLYIQNMPFLRMMYVQSRMDGAALDGAGDGDGSDAEEAVSSRTISVERLNANTAYTYVPYQAYLNDYYNILGGDCSVQGQTAQDDRYEYFENSTYMDTMKKWMDVDASASDGGDTSGSGSGAAGSDGGDTAGALGSYNHRNMLDELEASYESYVNTHYTDVPESQKRIEKLCKKKKKEWDKKLEGNLSDTQKQDLSYEKIDDVKNFVVRTLWERCEFSKSASKISDDEDYIERFMFEKKKGDSTAFASAAVVMFRSCGIPARYVVGYAAPANLFSGQADGSYMAVLQDDNAHAWVEIYMPDCGWTPVETTPGFAGTIDNLDMPEADTEDTESIADKKDKDADRDGEDTAGTGADMKRIRQLKLLLGTVCGILLVIIAVILRVWYVKRRTLALDKRLSPGDRVRIIFISFYKLLERDGRLAAKAGACVDAAGMDTTRPEFVDAVLDAYPELVRSDFEHFMSLVLMANYGPDKLEAGDCELAVVMYKRLKKLVARKAVVRGYF</sequence>
<feature type="transmembrane region" description="Helical" evidence="2">
    <location>
        <begin position="727"/>
        <end position="748"/>
    </location>
</feature>
<feature type="compositionally biased region" description="Basic and acidic residues" evidence="1">
    <location>
        <begin position="697"/>
        <end position="706"/>
    </location>
</feature>
<gene>
    <name evidence="4" type="ORF">ERS852497_01627</name>
</gene>
<name>A0A174JVT6_9FIRM</name>
<evidence type="ECO:0000313" key="5">
    <source>
        <dbReference type="Proteomes" id="UP000095602"/>
    </source>
</evidence>
<dbReference type="RefSeq" id="WP_055273832.1">
    <property type="nucleotide sequence ID" value="NZ_CZAJ01000013.1"/>
</dbReference>
<feature type="transmembrane region" description="Helical" evidence="2">
    <location>
        <begin position="159"/>
        <end position="176"/>
    </location>
</feature>
<evidence type="ECO:0000256" key="1">
    <source>
        <dbReference type="SAM" id="MobiDB-lite"/>
    </source>
</evidence>
<keyword evidence="2" id="KW-1133">Transmembrane helix</keyword>
<feature type="compositionally biased region" description="Acidic residues" evidence="1">
    <location>
        <begin position="685"/>
        <end position="696"/>
    </location>
</feature>
<feature type="region of interest" description="Disordered" evidence="1">
    <location>
        <begin position="472"/>
        <end position="491"/>
    </location>
</feature>
<keyword evidence="2" id="KW-0812">Transmembrane</keyword>
<evidence type="ECO:0000259" key="3">
    <source>
        <dbReference type="SMART" id="SM00460"/>
    </source>
</evidence>
<dbReference type="PANTHER" id="PTHR42736:SF1">
    <property type="entry name" value="PROTEIN-GLUTAMINE GAMMA-GLUTAMYLTRANSFERASE"/>
    <property type="match status" value="1"/>
</dbReference>
<feature type="domain" description="Transglutaminase-like" evidence="3">
    <location>
        <begin position="599"/>
        <end position="675"/>
    </location>
</feature>
<feature type="transmembrane region" description="Helical" evidence="2">
    <location>
        <begin position="77"/>
        <end position="96"/>
    </location>
</feature>
<protein>
    <submittedName>
        <fullName evidence="4">Uncharacterized protein conserved in bacteria</fullName>
    </submittedName>
</protein>
<keyword evidence="2" id="KW-0472">Membrane</keyword>
<feature type="transmembrane region" description="Helical" evidence="2">
    <location>
        <begin position="51"/>
        <end position="70"/>
    </location>
</feature>
<evidence type="ECO:0000313" key="4">
    <source>
        <dbReference type="EMBL" id="CUP02316.1"/>
    </source>
</evidence>
<feature type="transmembrane region" description="Helical" evidence="2">
    <location>
        <begin position="182"/>
        <end position="200"/>
    </location>
</feature>
<dbReference type="EMBL" id="CZAJ01000013">
    <property type="protein sequence ID" value="CUP02316.1"/>
    <property type="molecule type" value="Genomic_DNA"/>
</dbReference>
<evidence type="ECO:0000256" key="2">
    <source>
        <dbReference type="SAM" id="Phobius"/>
    </source>
</evidence>
<dbReference type="SMART" id="SM00460">
    <property type="entry name" value="TGc"/>
    <property type="match status" value="1"/>
</dbReference>
<dbReference type="PANTHER" id="PTHR42736">
    <property type="entry name" value="PROTEIN-GLUTAMINE GAMMA-GLUTAMYLTRANSFERASE"/>
    <property type="match status" value="1"/>
</dbReference>
<feature type="transmembrane region" description="Helical" evidence="2">
    <location>
        <begin position="125"/>
        <end position="147"/>
    </location>
</feature>
<feature type="region of interest" description="Disordered" evidence="1">
    <location>
        <begin position="682"/>
        <end position="714"/>
    </location>
</feature>